<keyword evidence="2" id="KW-0813">Transport</keyword>
<dbReference type="STRING" id="1280837.A0A316V8K0"/>
<dbReference type="RefSeq" id="XP_025352815.1">
    <property type="nucleotide sequence ID" value="XM_025501877.1"/>
</dbReference>
<dbReference type="GO" id="GO:0045271">
    <property type="term" value="C:respiratory chain complex I"/>
    <property type="evidence" value="ECO:0007669"/>
    <property type="project" value="InterPro"/>
</dbReference>
<dbReference type="GO" id="GO:0005743">
    <property type="term" value="C:mitochondrial inner membrane"/>
    <property type="evidence" value="ECO:0007669"/>
    <property type="project" value="UniProtKB-SubCell"/>
</dbReference>
<gene>
    <name evidence="3" type="ORF">FA14DRAFT_191617</name>
</gene>
<accession>A0A316V8K0</accession>
<dbReference type="GO" id="GO:0006979">
    <property type="term" value="P:response to oxidative stress"/>
    <property type="evidence" value="ECO:0007669"/>
    <property type="project" value="TreeGrafter"/>
</dbReference>
<dbReference type="InParanoid" id="A0A316V8K0"/>
<proteinExistence type="inferred from homology"/>
<name>A0A316V8K0_9BASI</name>
<keyword evidence="2" id="KW-0472">Membrane</keyword>
<keyword evidence="4" id="KW-1185">Reference proteome</keyword>
<evidence type="ECO:0000313" key="3">
    <source>
        <dbReference type="EMBL" id="PWN32513.1"/>
    </source>
</evidence>
<evidence type="ECO:0000256" key="1">
    <source>
        <dbReference type="ARBA" id="ARBA00007355"/>
    </source>
</evidence>
<comment type="similarity">
    <text evidence="1 2">Belongs to the complex I NDUFA12 subunit family.</text>
</comment>
<dbReference type="Proteomes" id="UP000245771">
    <property type="component" value="Unassembled WGS sequence"/>
</dbReference>
<dbReference type="InterPro" id="IPR007763">
    <property type="entry name" value="NDUFA12"/>
</dbReference>
<keyword evidence="2" id="KW-0999">Mitochondrion inner membrane</keyword>
<organism evidence="3 4">
    <name type="scientific">Meira miltonrushii</name>
    <dbReference type="NCBI Taxonomy" id="1280837"/>
    <lineage>
        <taxon>Eukaryota</taxon>
        <taxon>Fungi</taxon>
        <taxon>Dikarya</taxon>
        <taxon>Basidiomycota</taxon>
        <taxon>Ustilaginomycotina</taxon>
        <taxon>Exobasidiomycetes</taxon>
        <taxon>Exobasidiales</taxon>
        <taxon>Brachybasidiaceae</taxon>
        <taxon>Meira</taxon>
    </lineage>
</organism>
<sequence>MSLPRTISNLRKAGFKQWWRDLQYIGDPKYGRLVGTDSFGNKYFENLEEQPGRHRWIDYAAHDYNTVQVEPQWHSWLHHIRQDPPNVDPIVQAAHKTWEIQHTDSTTGSRASFRTYNTTRQKINPWEPTVAARK</sequence>
<reference evidence="3 4" key="1">
    <citation type="journal article" date="2018" name="Mol. Biol. Evol.">
        <title>Broad Genomic Sampling Reveals a Smut Pathogenic Ancestry of the Fungal Clade Ustilaginomycotina.</title>
        <authorList>
            <person name="Kijpornyongpan T."/>
            <person name="Mondo S.J."/>
            <person name="Barry K."/>
            <person name="Sandor L."/>
            <person name="Lee J."/>
            <person name="Lipzen A."/>
            <person name="Pangilinan J."/>
            <person name="LaButti K."/>
            <person name="Hainaut M."/>
            <person name="Henrissat B."/>
            <person name="Grigoriev I.V."/>
            <person name="Spatafora J.W."/>
            <person name="Aime M.C."/>
        </authorList>
    </citation>
    <scope>NUCLEOTIDE SEQUENCE [LARGE SCALE GENOMIC DNA]</scope>
    <source>
        <strain evidence="3 4">MCA 3882</strain>
    </source>
</reference>
<keyword evidence="2" id="KW-0679">Respiratory chain</keyword>
<dbReference type="AlphaFoldDB" id="A0A316V8K0"/>
<dbReference type="OrthoDB" id="274641at2759"/>
<dbReference type="GeneID" id="37023658"/>
<evidence type="ECO:0000256" key="2">
    <source>
        <dbReference type="RuleBase" id="RU363103"/>
    </source>
</evidence>
<dbReference type="Pfam" id="PF05071">
    <property type="entry name" value="NDUFA12"/>
    <property type="match status" value="1"/>
</dbReference>
<comment type="subcellular location">
    <subcellularLocation>
        <location evidence="2">Mitochondrion inner membrane</location>
        <topology evidence="2">Peripheral membrane protein</topology>
        <orientation evidence="2">Matrix side</orientation>
    </subcellularLocation>
</comment>
<protein>
    <recommendedName>
        <fullName evidence="2">NADH dehydrogenase [ubiquinone] 1 alpha subcomplex subunit</fullName>
    </recommendedName>
</protein>
<dbReference type="PANTHER" id="PTHR12910">
    <property type="entry name" value="NADH-UBIQUINONE OXIDOREDUCTASE SUBUNIT B17.2"/>
    <property type="match status" value="1"/>
</dbReference>
<dbReference type="EMBL" id="KZ819605">
    <property type="protein sequence ID" value="PWN32513.1"/>
    <property type="molecule type" value="Genomic_DNA"/>
</dbReference>
<evidence type="ECO:0000313" key="4">
    <source>
        <dbReference type="Proteomes" id="UP000245771"/>
    </source>
</evidence>
<keyword evidence="2" id="KW-0249">Electron transport</keyword>
<comment type="function">
    <text evidence="2">Accessory subunit of the mitochondrial membrane respiratory chain NADH dehydrogenase (Complex I), that is believed not to be involved in catalysis. Complex I functions in the transfer of electrons from NADH to the respiratory chain. The immediate electron acceptor for the enzyme is believed to be ubiquinone.</text>
</comment>
<keyword evidence="2" id="KW-0496">Mitochondrion</keyword>
<dbReference type="PANTHER" id="PTHR12910:SF2">
    <property type="entry name" value="NADH DEHYDROGENASE [UBIQUINONE] 1 ALPHA SUBCOMPLEX SUBUNIT 12"/>
    <property type="match status" value="1"/>
</dbReference>